<keyword evidence="6 8" id="KW-0808">Transferase</keyword>
<keyword evidence="5 8" id="KW-0328">Glycosyltransferase</keyword>
<evidence type="ECO:0000256" key="2">
    <source>
        <dbReference type="ARBA" id="ARBA00002764"/>
    </source>
</evidence>
<accession>A0A7V0IA26</accession>
<gene>
    <name evidence="8 11" type="primary">glgA</name>
    <name evidence="11" type="ORF">ENF30_00920</name>
</gene>
<dbReference type="Gene3D" id="3.40.50.2000">
    <property type="entry name" value="Glycogen Phosphorylase B"/>
    <property type="match status" value="2"/>
</dbReference>
<proteinExistence type="inferred from homology"/>
<dbReference type="GO" id="GO:0009011">
    <property type="term" value="F:alpha-1,4-glucan glucosyltransferase (ADP-glucose donor) activity"/>
    <property type="evidence" value="ECO:0007669"/>
    <property type="project" value="UniProtKB-UniRule"/>
</dbReference>
<dbReference type="PANTHER" id="PTHR45825:SF11">
    <property type="entry name" value="ALPHA AMYLASE DOMAIN-CONTAINING PROTEIN"/>
    <property type="match status" value="1"/>
</dbReference>
<dbReference type="Pfam" id="PF08323">
    <property type="entry name" value="Glyco_transf_5"/>
    <property type="match status" value="1"/>
</dbReference>
<evidence type="ECO:0000259" key="9">
    <source>
        <dbReference type="Pfam" id="PF00534"/>
    </source>
</evidence>
<dbReference type="SUPFAM" id="SSF53756">
    <property type="entry name" value="UDP-Glycosyltransferase/glycogen phosphorylase"/>
    <property type="match status" value="1"/>
</dbReference>
<evidence type="ECO:0000256" key="4">
    <source>
        <dbReference type="ARBA" id="ARBA00010281"/>
    </source>
</evidence>
<dbReference type="InterPro" id="IPR013534">
    <property type="entry name" value="Starch_synth_cat_dom"/>
</dbReference>
<reference evidence="11" key="1">
    <citation type="journal article" date="2020" name="mSystems">
        <title>Genome- and Community-Level Interaction Insights into Carbon Utilization and Element Cycling Functions of Hydrothermarchaeota in Hydrothermal Sediment.</title>
        <authorList>
            <person name="Zhou Z."/>
            <person name="Liu Y."/>
            <person name="Xu W."/>
            <person name="Pan J."/>
            <person name="Luo Z.H."/>
            <person name="Li M."/>
        </authorList>
    </citation>
    <scope>NUCLEOTIDE SEQUENCE [LARGE SCALE GENOMIC DNA]</scope>
    <source>
        <strain evidence="11">HyVt-113</strain>
    </source>
</reference>
<comment type="catalytic activity">
    <reaction evidence="1 8">
        <text>[(1-&gt;4)-alpha-D-glucosyl](n) + ADP-alpha-D-glucose = [(1-&gt;4)-alpha-D-glucosyl](n+1) + ADP + H(+)</text>
        <dbReference type="Rhea" id="RHEA:18189"/>
        <dbReference type="Rhea" id="RHEA-COMP:9584"/>
        <dbReference type="Rhea" id="RHEA-COMP:9587"/>
        <dbReference type="ChEBI" id="CHEBI:15378"/>
        <dbReference type="ChEBI" id="CHEBI:15444"/>
        <dbReference type="ChEBI" id="CHEBI:57498"/>
        <dbReference type="ChEBI" id="CHEBI:456216"/>
        <dbReference type="EC" id="2.4.1.21"/>
    </reaction>
</comment>
<dbReference type="PANTHER" id="PTHR45825">
    <property type="entry name" value="GRANULE-BOUND STARCH SYNTHASE 1, CHLOROPLASTIC/AMYLOPLASTIC"/>
    <property type="match status" value="1"/>
</dbReference>
<dbReference type="InterPro" id="IPR011835">
    <property type="entry name" value="GS/SS"/>
</dbReference>
<feature type="domain" description="Starch synthase catalytic" evidence="10">
    <location>
        <begin position="2"/>
        <end position="237"/>
    </location>
</feature>
<evidence type="ECO:0000256" key="6">
    <source>
        <dbReference type="ARBA" id="ARBA00022679"/>
    </source>
</evidence>
<evidence type="ECO:0000313" key="11">
    <source>
        <dbReference type="EMBL" id="HDD35340.1"/>
    </source>
</evidence>
<evidence type="ECO:0000256" key="8">
    <source>
        <dbReference type="HAMAP-Rule" id="MF_00484"/>
    </source>
</evidence>
<dbReference type="NCBIfam" id="TIGR02095">
    <property type="entry name" value="glgA"/>
    <property type="match status" value="1"/>
</dbReference>
<name>A0A7V0IA26_DESA2</name>
<dbReference type="AlphaFoldDB" id="A0A7V0IA26"/>
<dbReference type="UniPathway" id="UPA00164"/>
<dbReference type="NCBIfam" id="NF001899">
    <property type="entry name" value="PRK00654.1-2"/>
    <property type="match status" value="1"/>
</dbReference>
<evidence type="ECO:0000256" key="5">
    <source>
        <dbReference type="ARBA" id="ARBA00022676"/>
    </source>
</evidence>
<dbReference type="Proteomes" id="UP000885706">
    <property type="component" value="Unassembled WGS sequence"/>
</dbReference>
<comment type="pathway">
    <text evidence="3 8">Glycan biosynthesis; glycogen biosynthesis.</text>
</comment>
<dbReference type="InterPro" id="IPR001296">
    <property type="entry name" value="Glyco_trans_1"/>
</dbReference>
<comment type="function">
    <text evidence="2 8">Synthesizes alpha-1,4-glucan chains using ADP-glucose.</text>
</comment>
<comment type="caution">
    <text evidence="11">The sequence shown here is derived from an EMBL/GenBank/DDBJ whole genome shotgun (WGS) entry which is preliminary data.</text>
</comment>
<evidence type="ECO:0000256" key="7">
    <source>
        <dbReference type="ARBA" id="ARBA00023056"/>
    </source>
</evidence>
<feature type="binding site" evidence="8">
    <location>
        <position position="15"/>
    </location>
    <ligand>
        <name>ADP-alpha-D-glucose</name>
        <dbReference type="ChEBI" id="CHEBI:57498"/>
    </ligand>
</feature>
<organism evidence="11">
    <name type="scientific">Desulfofervidus auxilii</name>
    <dbReference type="NCBI Taxonomy" id="1621989"/>
    <lineage>
        <taxon>Bacteria</taxon>
        <taxon>Pseudomonadati</taxon>
        <taxon>Thermodesulfobacteriota</taxon>
        <taxon>Candidatus Desulfofervidia</taxon>
        <taxon>Candidatus Desulfofervidales</taxon>
        <taxon>Candidatus Desulfofervidaceae</taxon>
        <taxon>Candidatus Desulfofervidus</taxon>
    </lineage>
</organism>
<evidence type="ECO:0000256" key="1">
    <source>
        <dbReference type="ARBA" id="ARBA00001478"/>
    </source>
</evidence>
<comment type="similarity">
    <text evidence="4 8">Belongs to the glycosyltransferase 1 family. Bacterial/plant glycogen synthase subfamily.</text>
</comment>
<dbReference type="HAMAP" id="MF_00484">
    <property type="entry name" value="Glycogen_synth"/>
    <property type="match status" value="1"/>
</dbReference>
<dbReference type="CDD" id="cd03791">
    <property type="entry name" value="GT5_Glycogen_synthase_DULL1-like"/>
    <property type="match status" value="1"/>
</dbReference>
<evidence type="ECO:0000259" key="10">
    <source>
        <dbReference type="Pfam" id="PF08323"/>
    </source>
</evidence>
<feature type="domain" description="Glycosyl transferase family 1" evidence="9">
    <location>
        <begin position="289"/>
        <end position="439"/>
    </location>
</feature>
<sequence length="474" mass="54447">MKVLFVSSEVAPFARTGGLGEFCGALPFYLAQKGIKVDVVLPLYRCVKEGQYTLEEVIEGLRQALGWRWLNFSVYRTDYKGIKIFFIERDEFFDRSFLYATKKEAYFDNAERFIFFVKAVLCFAEHYTENWDIIHCHDWQTALIPVYLKQEFYPLLKVKTLLTIHNLGYQGVFPSQSFSLTNLPSGLFSLDGLEFFGQLNFLKGGIIFSDFLTTVSPTYAKEIQTPNYGFGLDGLLRTSAHKLKGILNGVDYTVWNPEVDPYIVSKYSTLNLEGKEKCKEDLLRICNLPYSKKPILAMVSRLAKQKGIDLLLEILPRLMQREVYFIILGQGEKHYEDVLKSIALAYPRKMCVKIVFDPILSHKIMAGADMLLMPSRYEPCGLAQLYAMRYGTLPIVHNTGGLADTVIDIKNKNGTGFKFYTYSTEAFWQAIERALSCFEQKQLWQDCMRQAMECNFSWGKTAHEYLSLYQALLS</sequence>
<keyword evidence="7 8" id="KW-0320">Glycogen biosynthesis</keyword>
<dbReference type="EMBL" id="DQWQ01000045">
    <property type="protein sequence ID" value="HDD35340.1"/>
    <property type="molecule type" value="Genomic_DNA"/>
</dbReference>
<dbReference type="GO" id="GO:0005978">
    <property type="term" value="P:glycogen biosynthetic process"/>
    <property type="evidence" value="ECO:0007669"/>
    <property type="project" value="UniProtKB-UniRule"/>
</dbReference>
<evidence type="ECO:0000256" key="3">
    <source>
        <dbReference type="ARBA" id="ARBA00004964"/>
    </source>
</evidence>
<dbReference type="EC" id="2.4.1.21" evidence="8"/>
<dbReference type="Pfam" id="PF00534">
    <property type="entry name" value="Glycos_transf_1"/>
    <property type="match status" value="1"/>
</dbReference>
<protein>
    <recommendedName>
        <fullName evidence="8">Glycogen synthase</fullName>
        <ecNumber evidence="8">2.4.1.21</ecNumber>
    </recommendedName>
    <alternativeName>
        <fullName evidence="8">Starch [bacterial glycogen] synthase</fullName>
    </alternativeName>
</protein>
<dbReference type="GO" id="GO:0004373">
    <property type="term" value="F:alpha-1,4-glucan glucosyltransferase (UDP-glucose donor) activity"/>
    <property type="evidence" value="ECO:0007669"/>
    <property type="project" value="InterPro"/>
</dbReference>